<dbReference type="RefSeq" id="WP_094006793.1">
    <property type="nucleotide sequence ID" value="NZ_CP091196.1"/>
</dbReference>
<proteinExistence type="predicted"/>
<evidence type="ECO:0000256" key="1">
    <source>
        <dbReference type="SAM" id="MobiDB-lite"/>
    </source>
</evidence>
<evidence type="ECO:0000313" key="2">
    <source>
        <dbReference type="EMBL" id="UQS22733.1"/>
    </source>
</evidence>
<keyword evidence="3" id="KW-1185">Reference proteome</keyword>
<dbReference type="Proteomes" id="UP000830158">
    <property type="component" value="Chromosome"/>
</dbReference>
<reference evidence="2" key="1">
    <citation type="submission" date="2022-01" db="EMBL/GenBank/DDBJ databases">
        <title>PSI-footprinting approach for the identification of protein synthesis inhibitor producers.</title>
        <authorList>
            <person name="Handel F."/>
            <person name="Kulik A."/>
            <person name="Wex K.W."/>
            <person name="Berscheid A."/>
            <person name="Saur J.S."/>
            <person name="Winkler A."/>
            <person name="Wibberg D."/>
            <person name="Kalinowski J."/>
            <person name="Broetz-Oesterhelt H."/>
            <person name="Mast Y."/>
        </authorList>
    </citation>
    <scope>NUCLEOTIDE SEQUENCE</scope>
    <source>
        <strain evidence="2">KNN 49.3e</strain>
    </source>
</reference>
<protein>
    <submittedName>
        <fullName evidence="2">Uncharacterized protein</fullName>
    </submittedName>
</protein>
<organism evidence="2 3">
    <name type="scientific">Amycolatopsis thermalba</name>
    <dbReference type="NCBI Taxonomy" id="944492"/>
    <lineage>
        <taxon>Bacteria</taxon>
        <taxon>Bacillati</taxon>
        <taxon>Actinomycetota</taxon>
        <taxon>Actinomycetes</taxon>
        <taxon>Pseudonocardiales</taxon>
        <taxon>Pseudonocardiaceae</taxon>
        <taxon>Amycolatopsis</taxon>
    </lineage>
</organism>
<gene>
    <name evidence="2" type="ORF">L1857_07820</name>
</gene>
<dbReference type="EMBL" id="CP091196">
    <property type="protein sequence ID" value="UQS22733.1"/>
    <property type="molecule type" value="Genomic_DNA"/>
</dbReference>
<evidence type="ECO:0000313" key="3">
    <source>
        <dbReference type="Proteomes" id="UP000830158"/>
    </source>
</evidence>
<sequence length="108" mass="11860">MRQVFAHDAVLGMAPGADERAPGAAVTVALCGHWEHEPPCPLAPHHVRADRRGDELHVRVLFAAEPGAEREVRHRIDRALSERWQVRASRASDVSPAEAGHAERLVRG</sequence>
<feature type="region of interest" description="Disordered" evidence="1">
    <location>
        <begin position="87"/>
        <end position="108"/>
    </location>
</feature>
<name>A0ABY4NRP2_9PSEU</name>
<accession>A0ABY4NRP2</accession>